<gene>
    <name evidence="5" type="ORF">Q3982_02625</name>
</gene>
<dbReference type="Gene3D" id="3.40.50.150">
    <property type="entry name" value="Vaccinia Virus protein VP39"/>
    <property type="match status" value="1"/>
</dbReference>
<evidence type="ECO:0000256" key="3">
    <source>
        <dbReference type="PROSITE-ProRule" id="PRU00182"/>
    </source>
</evidence>
<keyword evidence="5" id="KW-0808">Transferase</keyword>
<dbReference type="CDD" id="cd02440">
    <property type="entry name" value="AdoMet_MTases"/>
    <property type="match status" value="1"/>
</dbReference>
<dbReference type="NCBIfam" id="TIGR00478">
    <property type="entry name" value="tly"/>
    <property type="match status" value="1"/>
</dbReference>
<proteinExistence type="inferred from homology"/>
<dbReference type="CDD" id="cd00165">
    <property type="entry name" value="S4"/>
    <property type="match status" value="1"/>
</dbReference>
<dbReference type="Proteomes" id="UP001168575">
    <property type="component" value="Unassembled WGS sequence"/>
</dbReference>
<organism evidence="5 6">
    <name type="scientific">Phoenicibacter congonensis</name>
    <dbReference type="NCBI Taxonomy" id="1944646"/>
    <lineage>
        <taxon>Bacteria</taxon>
        <taxon>Bacillati</taxon>
        <taxon>Actinomycetota</taxon>
        <taxon>Coriobacteriia</taxon>
        <taxon>Eggerthellales</taxon>
        <taxon>Eggerthellaceae</taxon>
        <taxon>Phoenicibacter</taxon>
    </lineage>
</organism>
<keyword evidence="5" id="KW-0489">Methyltransferase</keyword>
<accession>A0AA43RHZ3</accession>
<dbReference type="Gene3D" id="3.10.290.10">
    <property type="entry name" value="RNA-binding S4 domain"/>
    <property type="match status" value="1"/>
</dbReference>
<comment type="caution">
    <text evidence="5">The sequence shown here is derived from an EMBL/GenBank/DDBJ whole genome shotgun (WGS) entry which is preliminary data.</text>
</comment>
<dbReference type="PANTHER" id="PTHR32319:SF0">
    <property type="entry name" value="BACTERIAL HEMOLYSIN-LIKE PROTEIN"/>
    <property type="match status" value="1"/>
</dbReference>
<dbReference type="InterPro" id="IPR004538">
    <property type="entry name" value="Hemolysin_A/TlyA"/>
</dbReference>
<dbReference type="SUPFAM" id="SSF53335">
    <property type="entry name" value="S-adenosyl-L-methionine-dependent methyltransferases"/>
    <property type="match status" value="1"/>
</dbReference>
<dbReference type="GO" id="GO:0008168">
    <property type="term" value="F:methyltransferase activity"/>
    <property type="evidence" value="ECO:0007669"/>
    <property type="project" value="UniProtKB-KW"/>
</dbReference>
<feature type="domain" description="Ribosomal RNA methyltransferase FtsJ" evidence="4">
    <location>
        <begin position="59"/>
        <end position="245"/>
    </location>
</feature>
<evidence type="ECO:0000256" key="1">
    <source>
        <dbReference type="ARBA" id="ARBA00022884"/>
    </source>
</evidence>
<dbReference type="GO" id="GO:0003723">
    <property type="term" value="F:RNA binding"/>
    <property type="evidence" value="ECO:0007669"/>
    <property type="project" value="UniProtKB-KW"/>
</dbReference>
<evidence type="ECO:0000313" key="6">
    <source>
        <dbReference type="Proteomes" id="UP001168575"/>
    </source>
</evidence>
<evidence type="ECO:0000313" key="5">
    <source>
        <dbReference type="EMBL" id="MDO4841553.1"/>
    </source>
</evidence>
<keyword evidence="6" id="KW-1185">Reference proteome</keyword>
<dbReference type="InterPro" id="IPR036986">
    <property type="entry name" value="S4_RNA-bd_sf"/>
</dbReference>
<protein>
    <submittedName>
        <fullName evidence="5">TlyA family RNA methyltransferase</fullName>
    </submittedName>
</protein>
<dbReference type="InterPro" id="IPR002877">
    <property type="entry name" value="RNA_MeTrfase_FtsJ_dom"/>
</dbReference>
<dbReference type="Pfam" id="PF01728">
    <property type="entry name" value="FtsJ"/>
    <property type="match status" value="1"/>
</dbReference>
<reference evidence="5" key="1">
    <citation type="submission" date="2023-07" db="EMBL/GenBank/DDBJ databases">
        <title>Between Cages and Wild: Unraveling the Impact of Captivity on Animal Microbiomes and Antimicrobial Resistance.</title>
        <authorList>
            <person name="Schmartz G.P."/>
            <person name="Rehner J."/>
            <person name="Schuff M.J."/>
            <person name="Becker S.L."/>
            <person name="Kravczyk M."/>
            <person name="Gurevich A."/>
            <person name="Francke R."/>
            <person name="Mueller R."/>
            <person name="Keller V."/>
            <person name="Keller A."/>
        </authorList>
    </citation>
    <scope>NUCLEOTIDE SEQUENCE</scope>
    <source>
        <strain evidence="5">S12M_St_49</strain>
    </source>
</reference>
<dbReference type="InterPro" id="IPR047048">
    <property type="entry name" value="TlyA"/>
</dbReference>
<name>A0AA43RHZ3_9ACTN</name>
<dbReference type="EMBL" id="JAUMVS010000026">
    <property type="protein sequence ID" value="MDO4841553.1"/>
    <property type="molecule type" value="Genomic_DNA"/>
</dbReference>
<dbReference type="PANTHER" id="PTHR32319">
    <property type="entry name" value="BACTERIAL HEMOLYSIN-LIKE PROTEIN"/>
    <property type="match status" value="1"/>
</dbReference>
<comment type="similarity">
    <text evidence="2">Belongs to the TlyA family.</text>
</comment>
<dbReference type="AlphaFoldDB" id="A0AA43RHZ3"/>
<sequence length="246" mass="26821">MAKERLNKLLCDRGFAASLDEANRKILAKEVKVNDSYLTTPSEMVPADARIEVKVTCAYVSRGGIKLKGAIDAFDVKVAGKNCIDIGSSTGGFSDCLLQEGAGRVACVDVNYGQLAWEVRQNERSAVFERTNIKKADPQELGAPFDLIVIDVSFIGLASLAPVLKRFAHEPAEEKTELVALVKPEFEASHEENVGGLVADDDVRERTVAEVKAALSEQGFTVQDVIESPIRGKKKGNKEFLLYAKY</sequence>
<dbReference type="PROSITE" id="PS50889">
    <property type="entry name" value="S4"/>
    <property type="match status" value="1"/>
</dbReference>
<dbReference type="GO" id="GO:0032259">
    <property type="term" value="P:methylation"/>
    <property type="evidence" value="ECO:0007669"/>
    <property type="project" value="UniProtKB-KW"/>
</dbReference>
<dbReference type="SUPFAM" id="SSF55174">
    <property type="entry name" value="Alpha-L RNA-binding motif"/>
    <property type="match status" value="1"/>
</dbReference>
<evidence type="ECO:0000259" key="4">
    <source>
        <dbReference type="Pfam" id="PF01728"/>
    </source>
</evidence>
<evidence type="ECO:0000256" key="2">
    <source>
        <dbReference type="ARBA" id="ARBA00029460"/>
    </source>
</evidence>
<dbReference type="InterPro" id="IPR029063">
    <property type="entry name" value="SAM-dependent_MTases_sf"/>
</dbReference>
<keyword evidence="1 3" id="KW-0694">RNA-binding</keyword>